<dbReference type="AlphaFoldDB" id="A0A9Y2JHR7"/>
<evidence type="ECO:0000313" key="2">
    <source>
        <dbReference type="Proteomes" id="UP001239397"/>
    </source>
</evidence>
<proteinExistence type="predicted"/>
<organism evidence="1 2">
    <name type="scientific">Amycolatopsis mongoliensis</name>
    <dbReference type="NCBI Taxonomy" id="715475"/>
    <lineage>
        <taxon>Bacteria</taxon>
        <taxon>Bacillati</taxon>
        <taxon>Actinomycetota</taxon>
        <taxon>Actinomycetes</taxon>
        <taxon>Pseudonocardiales</taxon>
        <taxon>Pseudonocardiaceae</taxon>
        <taxon>Amycolatopsis</taxon>
    </lineage>
</organism>
<gene>
    <name evidence="1" type="ORF">QRX60_32175</name>
</gene>
<dbReference type="Proteomes" id="UP001239397">
    <property type="component" value="Chromosome"/>
</dbReference>
<dbReference type="RefSeq" id="WP_285995191.1">
    <property type="nucleotide sequence ID" value="NZ_CP127295.1"/>
</dbReference>
<keyword evidence="2" id="KW-1185">Reference proteome</keyword>
<accession>A0A9Y2JHR7</accession>
<sequence>MTASPTDPPLALHGLLTGRGWHLDGERDPGDPAFPGDPRCGWHYPATFGGQPITEIDFVTPARLQCYFTFDREGDEVLGILPAGNKRRNGCPEHDTDERFFRYAADGSLDLGRIAAELDAFEPRARELDPRAVVECLFFGPCAAAVSSNGVRV</sequence>
<evidence type="ECO:0000313" key="1">
    <source>
        <dbReference type="EMBL" id="WIX98707.1"/>
    </source>
</evidence>
<dbReference type="KEGG" id="amog:QRX60_32175"/>
<name>A0A9Y2JHR7_9PSEU</name>
<dbReference type="EMBL" id="CP127295">
    <property type="protein sequence ID" value="WIX98707.1"/>
    <property type="molecule type" value="Genomic_DNA"/>
</dbReference>
<reference evidence="1 2" key="1">
    <citation type="submission" date="2023-06" db="EMBL/GenBank/DDBJ databases">
        <authorList>
            <person name="Oyuntsetseg B."/>
            <person name="Kim S.B."/>
        </authorList>
    </citation>
    <scope>NUCLEOTIDE SEQUENCE [LARGE SCALE GENOMIC DNA]</scope>
    <source>
        <strain evidence="1 2">4-36</strain>
    </source>
</reference>
<protein>
    <submittedName>
        <fullName evidence="1">Uncharacterized protein</fullName>
    </submittedName>
</protein>